<dbReference type="EMBL" id="AXCR01000011">
    <property type="protein sequence ID" value="KJR81267.1"/>
    <property type="molecule type" value="Genomic_DNA"/>
</dbReference>
<dbReference type="GeneID" id="27663529"/>
<evidence type="ECO:0000313" key="2">
    <source>
        <dbReference type="Proteomes" id="UP000033710"/>
    </source>
</evidence>
<dbReference type="VEuPathDB" id="FungiDB:SPSK_01323"/>
<dbReference type="Proteomes" id="UP000033710">
    <property type="component" value="Unassembled WGS sequence"/>
</dbReference>
<name>A0A0F2LUX5_SPOSC</name>
<dbReference type="KEGG" id="ssck:SPSK_01323"/>
<gene>
    <name evidence="1" type="ORF">SPSK_01323</name>
</gene>
<accession>A0A0F2LUX5</accession>
<reference evidence="1 2" key="1">
    <citation type="journal article" date="2014" name="BMC Genomics">
        <title>Comparative genomics of the major fungal agents of human and animal Sporotrichosis: Sporothrix schenckii and Sporothrix brasiliensis.</title>
        <authorList>
            <person name="Teixeira M.M."/>
            <person name="de Almeida L.G."/>
            <person name="Kubitschek-Barreira P."/>
            <person name="Alves F.L."/>
            <person name="Kioshima E.S."/>
            <person name="Abadio A.K."/>
            <person name="Fernandes L."/>
            <person name="Derengowski L.S."/>
            <person name="Ferreira K.S."/>
            <person name="Souza R.C."/>
            <person name="Ruiz J.C."/>
            <person name="de Andrade N.C."/>
            <person name="Paes H.C."/>
            <person name="Nicola A.M."/>
            <person name="Albuquerque P."/>
            <person name="Gerber A.L."/>
            <person name="Martins V.P."/>
            <person name="Peconick L.D."/>
            <person name="Neto A.V."/>
            <person name="Chaucanez C.B."/>
            <person name="Silva P.A."/>
            <person name="Cunha O.L."/>
            <person name="de Oliveira F.F."/>
            <person name="dos Santos T.C."/>
            <person name="Barros A.L."/>
            <person name="Soares M.A."/>
            <person name="de Oliveira L.M."/>
            <person name="Marini M.M."/>
            <person name="Villalobos-Duno H."/>
            <person name="Cunha M.M."/>
            <person name="de Hoog S."/>
            <person name="da Silveira J.F."/>
            <person name="Henrissat B."/>
            <person name="Nino-Vega G.A."/>
            <person name="Cisalpino P.S."/>
            <person name="Mora-Montes H.M."/>
            <person name="Almeida S.R."/>
            <person name="Stajich J.E."/>
            <person name="Lopes-Bezerra L.M."/>
            <person name="Vasconcelos A.T."/>
            <person name="Felipe M.S."/>
        </authorList>
    </citation>
    <scope>NUCLEOTIDE SEQUENCE [LARGE SCALE GENOMIC DNA]</scope>
    <source>
        <strain evidence="1 2">1099-18</strain>
    </source>
</reference>
<comment type="caution">
    <text evidence="1">The sequence shown here is derived from an EMBL/GenBank/DDBJ whole genome shotgun (WGS) entry which is preliminary data.</text>
</comment>
<proteinExistence type="predicted"/>
<sequence>MRDHRTIETTMRRRFRDCSGIAIMRQHATVEETKNMRRWSEGLDERHKQNMANIEHEAHEGTTELSFMANDIERSRAWQNKASPTSRQAY</sequence>
<protein>
    <submittedName>
        <fullName evidence="1">Uncharacterized protein</fullName>
    </submittedName>
</protein>
<organism evidence="1 2">
    <name type="scientific">Sporothrix schenckii 1099-18</name>
    <dbReference type="NCBI Taxonomy" id="1397361"/>
    <lineage>
        <taxon>Eukaryota</taxon>
        <taxon>Fungi</taxon>
        <taxon>Dikarya</taxon>
        <taxon>Ascomycota</taxon>
        <taxon>Pezizomycotina</taxon>
        <taxon>Sordariomycetes</taxon>
        <taxon>Sordariomycetidae</taxon>
        <taxon>Ophiostomatales</taxon>
        <taxon>Ophiostomataceae</taxon>
        <taxon>Sporothrix</taxon>
    </lineage>
</organism>
<evidence type="ECO:0000313" key="1">
    <source>
        <dbReference type="EMBL" id="KJR81267.1"/>
    </source>
</evidence>
<dbReference type="RefSeq" id="XP_016583943.1">
    <property type="nucleotide sequence ID" value="XM_016728252.1"/>
</dbReference>
<dbReference type="AlphaFoldDB" id="A0A0F2LUX5"/>
<reference evidence="1 2" key="2">
    <citation type="journal article" date="2015" name="Eukaryot. Cell">
        <title>Asexual propagation of a virulent clone complex in a human and feline outbreak of sporotrichosis.</title>
        <authorList>
            <person name="Teixeira Mde M."/>
            <person name="Rodrigues A.M."/>
            <person name="Tsui C.K."/>
            <person name="de Almeida L.G."/>
            <person name="Van Diepeningen A.D."/>
            <person name="van den Ende B.G."/>
            <person name="Fernandes G.F."/>
            <person name="Kano R."/>
            <person name="Hamelin R.C."/>
            <person name="Lopes-Bezerra L.M."/>
            <person name="Vasconcelos A.T."/>
            <person name="de Hoog S."/>
            <person name="de Camargo Z.P."/>
            <person name="Felipe M.S."/>
        </authorList>
    </citation>
    <scope>NUCLEOTIDE SEQUENCE [LARGE SCALE GENOMIC DNA]</scope>
    <source>
        <strain evidence="1 2">1099-18</strain>
    </source>
</reference>